<dbReference type="OMA" id="KHIIPCP"/>
<protein>
    <recommendedName>
        <fullName evidence="4">F-box domain-containing protein</fullName>
    </recommendedName>
</protein>
<dbReference type="GeneID" id="68120777"/>
<dbReference type="RefSeq" id="XP_044565061.1">
    <property type="nucleotide sequence ID" value="XM_044704206.1"/>
</dbReference>
<feature type="region of interest" description="Disordered" evidence="1">
    <location>
        <begin position="133"/>
        <end position="172"/>
    </location>
</feature>
<dbReference type="AlphaFoldDB" id="A0A6A5C3A1"/>
<evidence type="ECO:0000256" key="1">
    <source>
        <dbReference type="SAM" id="MobiDB-lite"/>
    </source>
</evidence>
<dbReference type="EMBL" id="VFQX01000019">
    <property type="protein sequence ID" value="KAF0980348.1"/>
    <property type="molecule type" value="Genomic_DNA"/>
</dbReference>
<dbReference type="VEuPathDB" id="AmoebaDB:NfTy_028030"/>
<gene>
    <name evidence="2" type="ORF">FDP41_013562</name>
</gene>
<comment type="caution">
    <text evidence="2">The sequence shown here is derived from an EMBL/GenBank/DDBJ whole genome shotgun (WGS) entry which is preliminary data.</text>
</comment>
<reference evidence="2 3" key="1">
    <citation type="journal article" date="2019" name="Sci. Rep.">
        <title>Nanopore sequencing improves the draft genome of the human pathogenic amoeba Naegleria fowleri.</title>
        <authorList>
            <person name="Liechti N."/>
            <person name="Schurch N."/>
            <person name="Bruggmann R."/>
            <person name="Wittwer M."/>
        </authorList>
    </citation>
    <scope>NUCLEOTIDE SEQUENCE [LARGE SCALE GENOMIC DNA]</scope>
    <source>
        <strain evidence="2 3">ATCC 30894</strain>
    </source>
</reference>
<dbReference type="InterPro" id="IPR032675">
    <property type="entry name" value="LRR_dom_sf"/>
</dbReference>
<evidence type="ECO:0000313" key="3">
    <source>
        <dbReference type="Proteomes" id="UP000444721"/>
    </source>
</evidence>
<dbReference type="Gene3D" id="3.80.10.10">
    <property type="entry name" value="Ribonuclease Inhibitor"/>
    <property type="match status" value="3"/>
</dbReference>
<feature type="compositionally biased region" description="Basic residues" evidence="1">
    <location>
        <begin position="362"/>
        <end position="371"/>
    </location>
</feature>
<proteinExistence type="predicted"/>
<feature type="compositionally biased region" description="Basic and acidic residues" evidence="1">
    <location>
        <begin position="380"/>
        <end position="399"/>
    </location>
</feature>
<evidence type="ECO:0000313" key="2">
    <source>
        <dbReference type="EMBL" id="KAF0980348.1"/>
    </source>
</evidence>
<feature type="region of interest" description="Disordered" evidence="1">
    <location>
        <begin position="55"/>
        <end position="78"/>
    </location>
</feature>
<dbReference type="VEuPathDB" id="AmoebaDB:NF0019930"/>
<dbReference type="GO" id="GO:0031146">
    <property type="term" value="P:SCF-dependent proteasomal ubiquitin-dependent protein catabolic process"/>
    <property type="evidence" value="ECO:0007669"/>
    <property type="project" value="TreeGrafter"/>
</dbReference>
<name>A0A6A5C3A1_NAEFO</name>
<feature type="region of interest" description="Disordered" evidence="1">
    <location>
        <begin position="318"/>
        <end position="421"/>
    </location>
</feature>
<accession>A0A6A5C3A1</accession>
<dbReference type="GO" id="GO:0019005">
    <property type="term" value="C:SCF ubiquitin ligase complex"/>
    <property type="evidence" value="ECO:0007669"/>
    <property type="project" value="TreeGrafter"/>
</dbReference>
<dbReference type="OrthoDB" id="10257471at2759"/>
<evidence type="ECO:0008006" key="4">
    <source>
        <dbReference type="Google" id="ProtNLM"/>
    </source>
</evidence>
<dbReference type="VEuPathDB" id="AmoebaDB:FDP41_013562"/>
<feature type="compositionally biased region" description="Low complexity" evidence="1">
    <location>
        <begin position="401"/>
        <end position="414"/>
    </location>
</feature>
<feature type="compositionally biased region" description="Low complexity" evidence="1">
    <location>
        <begin position="133"/>
        <end position="149"/>
    </location>
</feature>
<dbReference type="PANTHER" id="PTHR13318">
    <property type="entry name" value="PARTNER OF PAIRED, ISOFORM B-RELATED"/>
    <property type="match status" value="1"/>
</dbReference>
<dbReference type="SMART" id="SM00367">
    <property type="entry name" value="LRR_CC"/>
    <property type="match status" value="7"/>
</dbReference>
<dbReference type="SUPFAM" id="SSF52047">
    <property type="entry name" value="RNI-like"/>
    <property type="match status" value="3"/>
</dbReference>
<organism evidence="2 3">
    <name type="scientific">Naegleria fowleri</name>
    <name type="common">Brain eating amoeba</name>
    <dbReference type="NCBI Taxonomy" id="5763"/>
    <lineage>
        <taxon>Eukaryota</taxon>
        <taxon>Discoba</taxon>
        <taxon>Heterolobosea</taxon>
        <taxon>Tetramitia</taxon>
        <taxon>Eutetramitia</taxon>
        <taxon>Vahlkampfiidae</taxon>
        <taxon>Naegleria</taxon>
    </lineage>
</organism>
<sequence>MFASSRGAGQQVDNNNCLYSAARDDAGGILITDCSSSNPTTTTTISCANTMNHDNNDSIKHESTTTTTIGRPTGGDNQSHPSLKSLCIQYIVQNIHHFSKVPKGVPQIGEGLEKTYFYNEYLEKLECKFANPLSSPTTTTTATSPNSSSITGKNFKIPSRQRSNSLSANGNTNKPSPVEFFINNNALFSALNAFNNHHDMDDEVYPIPQLTSQSIINDLCNSKQITLPFLIKMRYTGFNCLNLSLNGRVKDEWMLLLRELPLETLNLSHCLLTNQSLYFCKGKKHIIPCPSPSLENSNNFDDDEITTLANDMEDFTQSDYEEQSPTNEDDEEMNDDSTPPPIVVSTEKKTVTFVFDQQNPNRKPKKKKKKQVASSSKPGNDSKRSSSNESNHGKDEKKSNGTKSVSGSTSSGGSTKKRKDGSIQVITPYPLSRTLTSLNMSNIHEIFTDAFKLIPQLFPNLTALSFEGCSNFTNKCLEQLCGKISKSDNFPESSKTKQLRRNLKKLNLKRTKISDAGVRNIQSLVNLEYLNLGENKQLTNHSFKFLKTLKKLSHLEVCGNERMTDEGFGKYLGRGNLIELKTLSISGTYMGDDVKNFYHFPNLTCLNAANTNIQTIENNYNNSFVFNNLTKLNLSYCKLLDDPSTKYFLESLHHLVDVNLSNTFLEDDAISGLLSSRKTLQILHINSCTHITDWIIQHVLPFFDNICELGLRHLKQVSFNNGWFYLFKSNFPKLDKLYLTASFINQRLEGRERELFSELFANFCQNVTILDLSCNMKGLDDQLIGLALSKMASLSWLDLSHCETLSSITIQTISNYLRYNLKHLAISYCYKIDGSSLPLLQNCRKLEVLYISGINNFKTKHLRPLCDLENLSDLSLMDCKKLQRDDGCSKCLKILSEAKFAKRLVMLNLYGLLIWESALDYLVSFDSLVTLRMSTHAEMENMDALYCIPNLVYLKTKSLNW</sequence>
<dbReference type="InterPro" id="IPR006553">
    <property type="entry name" value="Leu-rich_rpt_Cys-con_subtyp"/>
</dbReference>
<dbReference type="Proteomes" id="UP000444721">
    <property type="component" value="Unassembled WGS sequence"/>
</dbReference>
<feature type="compositionally biased region" description="Polar residues" evidence="1">
    <location>
        <begin position="160"/>
        <end position="172"/>
    </location>
</feature>
<keyword evidence="3" id="KW-1185">Reference proteome</keyword>
<feature type="compositionally biased region" description="Acidic residues" evidence="1">
    <location>
        <begin position="318"/>
        <end position="335"/>
    </location>
</feature>